<dbReference type="AlphaFoldDB" id="A0A4Y2MAQ8"/>
<proteinExistence type="predicted"/>
<sequence length="91" mass="10400">MTRTAPELAHPSPNIRTTPAGRHLAIMYDVQRAPYKAELQWISVSNLESSGHEGNQLNGNRAYLWIPSTVYCCAIKQIPNQFYEYELNSYL</sequence>
<gene>
    <name evidence="1" type="ORF">AVEN_60326_1</name>
</gene>
<evidence type="ECO:0000313" key="1">
    <source>
        <dbReference type="EMBL" id="GBN24195.1"/>
    </source>
</evidence>
<protein>
    <submittedName>
        <fullName evidence="1">Uncharacterized protein</fullName>
    </submittedName>
</protein>
<organism evidence="1 2">
    <name type="scientific">Araneus ventricosus</name>
    <name type="common">Orbweaver spider</name>
    <name type="synonym">Epeira ventricosa</name>
    <dbReference type="NCBI Taxonomy" id="182803"/>
    <lineage>
        <taxon>Eukaryota</taxon>
        <taxon>Metazoa</taxon>
        <taxon>Ecdysozoa</taxon>
        <taxon>Arthropoda</taxon>
        <taxon>Chelicerata</taxon>
        <taxon>Arachnida</taxon>
        <taxon>Araneae</taxon>
        <taxon>Araneomorphae</taxon>
        <taxon>Entelegynae</taxon>
        <taxon>Araneoidea</taxon>
        <taxon>Araneidae</taxon>
        <taxon>Araneus</taxon>
    </lineage>
</organism>
<dbReference type="Proteomes" id="UP000499080">
    <property type="component" value="Unassembled WGS sequence"/>
</dbReference>
<comment type="caution">
    <text evidence="1">The sequence shown here is derived from an EMBL/GenBank/DDBJ whole genome shotgun (WGS) entry which is preliminary data.</text>
</comment>
<accession>A0A4Y2MAQ8</accession>
<name>A0A4Y2MAQ8_ARAVE</name>
<reference evidence="1 2" key="1">
    <citation type="journal article" date="2019" name="Sci. Rep.">
        <title>Orb-weaving spider Araneus ventricosus genome elucidates the spidroin gene catalogue.</title>
        <authorList>
            <person name="Kono N."/>
            <person name="Nakamura H."/>
            <person name="Ohtoshi R."/>
            <person name="Moran D.A.P."/>
            <person name="Shinohara A."/>
            <person name="Yoshida Y."/>
            <person name="Fujiwara M."/>
            <person name="Mori M."/>
            <person name="Tomita M."/>
            <person name="Arakawa K."/>
        </authorList>
    </citation>
    <scope>NUCLEOTIDE SEQUENCE [LARGE SCALE GENOMIC DNA]</scope>
</reference>
<evidence type="ECO:0000313" key="2">
    <source>
        <dbReference type="Proteomes" id="UP000499080"/>
    </source>
</evidence>
<dbReference type="EMBL" id="BGPR01007089">
    <property type="protein sequence ID" value="GBN24195.1"/>
    <property type="molecule type" value="Genomic_DNA"/>
</dbReference>
<keyword evidence="2" id="KW-1185">Reference proteome</keyword>